<proteinExistence type="predicted"/>
<protein>
    <submittedName>
        <fullName evidence="1">PorP/SprF family type IX secretion system membrane protein</fullName>
    </submittedName>
</protein>
<evidence type="ECO:0000313" key="2">
    <source>
        <dbReference type="Proteomes" id="UP001056426"/>
    </source>
</evidence>
<organism evidence="1 2">
    <name type="scientific">Xiashengella succiniciproducens</name>
    <dbReference type="NCBI Taxonomy" id="2949635"/>
    <lineage>
        <taxon>Bacteria</taxon>
        <taxon>Pseudomonadati</taxon>
        <taxon>Bacteroidota</taxon>
        <taxon>Bacteroidia</taxon>
        <taxon>Marinilabiliales</taxon>
        <taxon>Marinilabiliaceae</taxon>
        <taxon>Xiashengella</taxon>
    </lineage>
</organism>
<reference evidence="1" key="2">
    <citation type="submission" date="2022-06" db="EMBL/GenBank/DDBJ databases">
        <title>Xiashengella guii gen. nov. sp. nov., a bacterium isolated form anaerobic digestion tank.</title>
        <authorList>
            <person name="Huang H."/>
        </authorList>
    </citation>
    <scope>NUCLEOTIDE SEQUENCE</scope>
    <source>
        <strain evidence="1">Ai-910</strain>
    </source>
</reference>
<dbReference type="NCBIfam" id="TIGR03519">
    <property type="entry name" value="T9SS_PorP_fam"/>
    <property type="match status" value="1"/>
</dbReference>
<dbReference type="Pfam" id="PF11751">
    <property type="entry name" value="PorP_SprF"/>
    <property type="match status" value="1"/>
</dbReference>
<dbReference type="EMBL" id="CP098400">
    <property type="protein sequence ID" value="URW78837.1"/>
    <property type="molecule type" value="Genomic_DNA"/>
</dbReference>
<keyword evidence="2" id="KW-1185">Reference proteome</keyword>
<name>A0A9J6ZM78_9BACT</name>
<sequence length="361" mass="40236">MEVIAKNKHFRYFESVIILSVMNLGRNLLSAIVLLSAVTGTLNAQGIHFSQAYSAHLTLSPANTGRFDGDLRAVGIFRNQGYNMSGDYQTAYFSFEMPFYVMEERLDGGLYYSHDNTAGKAMPTERINLSLAHGLNISHRARLHAGLQVAWVHRQIDLNKLSFPDQYNRDTGGFDPRLVTGENLEKSSTNYLDAGIGLLYSQTIPTGVFSGGYSMQQINRPVESFFGLDEKLPVKHVFHVKGDLGLTSTLFVVPAVVYMQMGSNNTSLAGLNLGYNLNEWLNQYNSVIAGVHVRNATVSRSRGLVFSAGCNWQYWNMMLAYDTDISKSRGNSIAGSGFEISVTYKLPSTEITQKTIQWERY</sequence>
<dbReference type="AlphaFoldDB" id="A0A9J6ZM78"/>
<dbReference type="InterPro" id="IPR019861">
    <property type="entry name" value="PorP/SprF_Bacteroidetes"/>
</dbReference>
<reference evidence="1" key="1">
    <citation type="submission" date="2022-05" db="EMBL/GenBank/DDBJ databases">
        <authorList>
            <person name="Sun X."/>
        </authorList>
    </citation>
    <scope>NUCLEOTIDE SEQUENCE</scope>
    <source>
        <strain evidence="1">Ai-910</strain>
    </source>
</reference>
<evidence type="ECO:0000313" key="1">
    <source>
        <dbReference type="EMBL" id="URW78837.1"/>
    </source>
</evidence>
<dbReference type="RefSeq" id="WP_250722259.1">
    <property type="nucleotide sequence ID" value="NZ_CP098400.1"/>
</dbReference>
<dbReference type="Proteomes" id="UP001056426">
    <property type="component" value="Chromosome"/>
</dbReference>
<gene>
    <name evidence="1" type="ORF">M9189_08200</name>
</gene>
<dbReference type="KEGG" id="alkq:M9189_08200"/>
<accession>A0A9J6ZM78</accession>